<dbReference type="AlphaFoldDB" id="A0A061ATF3"/>
<proteinExistence type="predicted"/>
<dbReference type="SUPFAM" id="SSF52047">
    <property type="entry name" value="RNI-like"/>
    <property type="match status" value="1"/>
</dbReference>
<dbReference type="Gene3D" id="1.20.1280.50">
    <property type="match status" value="1"/>
</dbReference>
<dbReference type="EMBL" id="LK052940">
    <property type="protein sequence ID" value="CDR40442.1"/>
    <property type="molecule type" value="Genomic_DNA"/>
</dbReference>
<protein>
    <submittedName>
        <fullName evidence="1">RHTO0S05e03598g1_1</fullName>
    </submittedName>
</protein>
<accession>A0A061ATF3</accession>
<organism evidence="1">
    <name type="scientific">Rhodotorula toruloides</name>
    <name type="common">Yeast</name>
    <name type="synonym">Rhodosporidium toruloides</name>
    <dbReference type="NCBI Taxonomy" id="5286"/>
    <lineage>
        <taxon>Eukaryota</taxon>
        <taxon>Fungi</taxon>
        <taxon>Dikarya</taxon>
        <taxon>Basidiomycota</taxon>
        <taxon>Pucciniomycotina</taxon>
        <taxon>Microbotryomycetes</taxon>
        <taxon>Sporidiobolales</taxon>
        <taxon>Sporidiobolaceae</taxon>
        <taxon>Rhodotorula</taxon>
    </lineage>
</organism>
<evidence type="ECO:0000313" key="1">
    <source>
        <dbReference type="EMBL" id="CDR40442.1"/>
    </source>
</evidence>
<sequence length="410" mass="46598">MDVDSPEDALPPAQRLPVEILSSIFDFSSPSLAPPPHRPRRDILAEDETERAAELARCGSVCRQWRAAVDALGEVHFETLTTASAVANRGRRASTLTVNVWEDEYSRWGSLPLWIVPDVDSATLALHHPLSKQKPPAPFPCPELYRCHLREVVLLGGTETCVNYAWIEPLLQDVPTLEVLRLPHVDNPSIVHETALDLTTLQLAIFFEYDNLLLHNLLPRAKRLRNLHLTDVPKHVHARMEHEPPELLANLPSVLADFLSQITSFSWLLVPRTGQLDILPQLLERLKQVRYLETGLGAFRDATFEHLPKLVHLRNLRLVRHADTPAHDRDSPYWSFEALAEQTALFLNNDERDGQVLRIDVQVEGTLAKYDVAQRSARKSFEQAMQGLPTAVYLLEIRLHFYQKPYIAFP</sequence>
<reference evidence="1" key="1">
    <citation type="journal article" date="2014" name="Genome Announc.">
        <title>Draft genome sequence of Rhodosporidium toruloides CECT1137, an oleaginous yeast of biotechnological interest.</title>
        <authorList>
            <person name="Morin N."/>
            <person name="Calcas X."/>
            <person name="Devillers H."/>
            <person name="Durrens P."/>
            <person name="Sherman D.J."/>
            <person name="Nicaud J.-M."/>
            <person name="Neuveglise C."/>
        </authorList>
    </citation>
    <scope>NUCLEOTIDE SEQUENCE</scope>
    <source>
        <strain evidence="1">CECT1137</strain>
    </source>
</reference>
<name>A0A061ATF3_RHOTO</name>
<dbReference type="OrthoDB" id="2523442at2759"/>
<gene>
    <name evidence="1" type="ORF">RHTO0S_05e03598g</name>
</gene>